<dbReference type="SUPFAM" id="SSF89433">
    <property type="entry name" value="Baseplate structural protein gp8"/>
    <property type="match status" value="2"/>
</dbReference>
<name>A0A6M2ZHE9_9CAUD</name>
<organism evidence="1 2">
    <name type="scientific">Synechococcus phage S-SCSM1</name>
    <dbReference type="NCBI Taxonomy" id="2588487"/>
    <lineage>
        <taxon>Viruses</taxon>
        <taxon>Duplodnaviria</taxon>
        <taxon>Heunggongvirae</taxon>
        <taxon>Uroviricota</taxon>
        <taxon>Caudoviricetes</taxon>
        <taxon>Pantevenvirales</taxon>
        <taxon>Kyanoviridae</taxon>
        <taxon>Zhoulongquanvirus</taxon>
        <taxon>Zhoulongquanvirus esscess</taxon>
    </lineage>
</organism>
<dbReference type="InterPro" id="IPR036327">
    <property type="entry name" value="Gp8_sf"/>
</dbReference>
<evidence type="ECO:0000313" key="2">
    <source>
        <dbReference type="Proteomes" id="UP000515683"/>
    </source>
</evidence>
<proteinExistence type="predicted"/>
<dbReference type="Gene3D" id="2.60.340.10">
    <property type="entry name" value="baseplate structural protein gp8, domain 1"/>
    <property type="match status" value="2"/>
</dbReference>
<gene>
    <name evidence="1" type="ORF">SSCSM1_18</name>
</gene>
<evidence type="ECO:0000313" key="1">
    <source>
        <dbReference type="EMBL" id="QFG06274.1"/>
    </source>
</evidence>
<sequence length="522" mass="57691">MSAIVTDQLRILNARNFVTEITSLDNSYYAYVGLTNPDDYLGSWDEDPPAPKDNFDQENHNWDTIVGLKKINPDNVRFAVKKNNWTSGITYDMYRHDINRDKVSQPSLATSLYSANYFIVNKDFKVYICLQNGTDPENPNGRPSLDEPTFIDLEPRSAGTSGDGYIWKYLFTINPNDIIKFDTLNYITIPTDWSTADEYQSVRLNAANSGQLKIATIKTRGVDVGSPNQIYTCDIVGDGTGGEATIVVDNQSKVDSVTISNGGSGYTYGRIDLTTGNFPQNATTTPTFDVIIPPKGGHGADIYRELGCTKVLIYSQIKNDATNPDFIVGNRVARIGIIANPEEFNSTESLSKDQASALYALKLTGVNNQNDYINALFSPNGTITQTVSAGSTAVGRVVSYNKNTGVLKYWQDRTNHGFDYDLDNLDVTATYGNNLVEFTSTPGTGGSLNINGSNQDLKIDDTFNDNKFTINNLSYYLGQSFTDGISAPEVKKYSGDLVYIDNRPSITRSENQREDIKIVLQF</sequence>
<reference evidence="1" key="1">
    <citation type="submission" date="2019-04" db="EMBL/GenBank/DDBJ databases">
        <title>Genomic and proteomic characterization of cyanophage S-SCSM1 provides new insights into understanding the viral gene diversity and phage-host interactions.</title>
        <authorList>
            <person name="Wang Q."/>
            <person name="Xu Y."/>
            <person name="Jiao N."/>
            <person name="Zhang R."/>
        </authorList>
    </citation>
    <scope>NUCLEOTIDE SEQUENCE [LARGE SCALE GENOMIC DNA]</scope>
</reference>
<dbReference type="Proteomes" id="UP000515683">
    <property type="component" value="Segment"/>
</dbReference>
<dbReference type="Gene3D" id="2.170.290.10">
    <property type="entry name" value="baseplate structural protein gp8, domain 2"/>
    <property type="match status" value="1"/>
</dbReference>
<accession>A0A6M2ZHE9</accession>
<keyword evidence="2" id="KW-1185">Reference proteome</keyword>
<protein>
    <submittedName>
        <fullName evidence="1">Baseplate wedge protein</fullName>
    </submittedName>
</protein>
<dbReference type="EMBL" id="MK867354">
    <property type="protein sequence ID" value="QFG06274.1"/>
    <property type="molecule type" value="Genomic_DNA"/>
</dbReference>